<gene>
    <name evidence="1" type="ORF">JCM19235_1511</name>
</gene>
<dbReference type="Pfam" id="PF12286">
    <property type="entry name" value="DUF3622"/>
    <property type="match status" value="1"/>
</dbReference>
<keyword evidence="2" id="KW-1185">Reference proteome</keyword>
<evidence type="ECO:0000313" key="1">
    <source>
        <dbReference type="EMBL" id="GAL21689.1"/>
    </source>
</evidence>
<reference evidence="1 2" key="2">
    <citation type="submission" date="2014-09" db="EMBL/GenBank/DDBJ databases">
        <authorList>
            <consortium name="NBRP consortium"/>
            <person name="Sawabe T."/>
            <person name="Meirelles P."/>
            <person name="Nakanishi M."/>
            <person name="Sayaka M."/>
            <person name="Hattori M."/>
            <person name="Ohkuma M."/>
        </authorList>
    </citation>
    <scope>NUCLEOTIDE SEQUENCE [LARGE SCALE GENOMIC DNA]</scope>
    <source>
        <strain evidence="2">JCM19235</strain>
    </source>
</reference>
<dbReference type="OrthoDB" id="5905915at2"/>
<dbReference type="InterPro" id="IPR022069">
    <property type="entry name" value="DUF3622"/>
</dbReference>
<sequence>MSENKKFTFRLTEKRNGWSAEIIRQVTSRRTVVSKREMGFESQELAQAWAEKELAGFIENQAKRNERKAEARAAKAAAAAAENEE</sequence>
<reference evidence="1 2" key="1">
    <citation type="submission" date="2014-09" db="EMBL/GenBank/DDBJ databases">
        <title>Vibrio maritimus JCM 19235. (C45) whole genome shotgun sequence.</title>
        <authorList>
            <person name="Sawabe T."/>
            <person name="Meirelles P."/>
            <person name="Nakanishi M."/>
            <person name="Sayaka M."/>
            <person name="Hattori M."/>
            <person name="Ohkuma M."/>
        </authorList>
    </citation>
    <scope>NUCLEOTIDE SEQUENCE [LARGE SCALE GENOMIC DNA]</scope>
    <source>
        <strain evidence="2">JCM19235</strain>
    </source>
</reference>
<dbReference type="Proteomes" id="UP000029228">
    <property type="component" value="Unassembled WGS sequence"/>
</dbReference>
<evidence type="ECO:0000313" key="2">
    <source>
        <dbReference type="Proteomes" id="UP000029228"/>
    </source>
</evidence>
<protein>
    <submittedName>
        <fullName evidence="1">Pressure-regulated ORF-like protein</fullName>
    </submittedName>
</protein>
<dbReference type="STRING" id="990268.JCM19235_1511"/>
<comment type="caution">
    <text evidence="1">The sequence shown here is derived from an EMBL/GenBank/DDBJ whole genome shotgun (WGS) entry which is preliminary data.</text>
</comment>
<proteinExistence type="predicted"/>
<organism evidence="1 2">
    <name type="scientific">Vibrio maritimus</name>
    <dbReference type="NCBI Taxonomy" id="990268"/>
    <lineage>
        <taxon>Bacteria</taxon>
        <taxon>Pseudomonadati</taxon>
        <taxon>Pseudomonadota</taxon>
        <taxon>Gammaproteobacteria</taxon>
        <taxon>Vibrionales</taxon>
        <taxon>Vibrionaceae</taxon>
        <taxon>Vibrio</taxon>
    </lineage>
</organism>
<dbReference type="EMBL" id="BBMR01000009">
    <property type="protein sequence ID" value="GAL21689.1"/>
    <property type="molecule type" value="Genomic_DNA"/>
</dbReference>
<accession>A0A090S5A2</accession>
<name>A0A090S5A2_9VIBR</name>
<dbReference type="AlphaFoldDB" id="A0A090S5A2"/>